<dbReference type="PROSITE" id="PS50111">
    <property type="entry name" value="CHEMOTAXIS_TRANSDUC_2"/>
    <property type="match status" value="1"/>
</dbReference>
<dbReference type="GO" id="GO:0006935">
    <property type="term" value="P:chemotaxis"/>
    <property type="evidence" value="ECO:0007669"/>
    <property type="project" value="UniProtKB-KW"/>
</dbReference>
<keyword evidence="8" id="KW-1185">Reference proteome</keyword>
<evidence type="ECO:0000256" key="3">
    <source>
        <dbReference type="ARBA" id="ARBA00029447"/>
    </source>
</evidence>
<dbReference type="GO" id="GO:0007165">
    <property type="term" value="P:signal transduction"/>
    <property type="evidence" value="ECO:0007669"/>
    <property type="project" value="UniProtKB-KW"/>
</dbReference>
<evidence type="ECO:0000259" key="6">
    <source>
        <dbReference type="PROSITE" id="PS50111"/>
    </source>
</evidence>
<dbReference type="EMBL" id="PEIB01000004">
    <property type="protein sequence ID" value="RXJ74023.1"/>
    <property type="molecule type" value="Genomic_DNA"/>
</dbReference>
<evidence type="ECO:0000256" key="2">
    <source>
        <dbReference type="ARBA" id="ARBA00023224"/>
    </source>
</evidence>
<dbReference type="SUPFAM" id="SSF58104">
    <property type="entry name" value="Methyl-accepting chemotaxis protein (MCP) signaling domain"/>
    <property type="match status" value="1"/>
</dbReference>
<dbReference type="GO" id="GO:0004888">
    <property type="term" value="F:transmembrane signaling receptor activity"/>
    <property type="evidence" value="ECO:0007669"/>
    <property type="project" value="InterPro"/>
</dbReference>
<name>A0A4Q0YTI5_9GAMM</name>
<comment type="caution">
    <text evidence="7">The sequence shown here is derived from an EMBL/GenBank/DDBJ whole genome shotgun (WGS) entry which is preliminary data.</text>
</comment>
<keyword evidence="1" id="KW-0145">Chemotaxis</keyword>
<evidence type="ECO:0000256" key="1">
    <source>
        <dbReference type="ARBA" id="ARBA00022500"/>
    </source>
</evidence>
<dbReference type="SMART" id="SM00283">
    <property type="entry name" value="MA"/>
    <property type="match status" value="1"/>
</dbReference>
<organism evidence="7 8">
    <name type="scientific">Veronia nyctiphanis</name>
    <dbReference type="NCBI Taxonomy" id="1278244"/>
    <lineage>
        <taxon>Bacteria</taxon>
        <taxon>Pseudomonadati</taxon>
        <taxon>Pseudomonadota</taxon>
        <taxon>Gammaproteobacteria</taxon>
        <taxon>Vibrionales</taxon>
        <taxon>Vibrionaceae</taxon>
        <taxon>Veronia</taxon>
    </lineage>
</organism>
<accession>A0A4Q0YTI5</accession>
<gene>
    <name evidence="7" type="ORF">CS022_05055</name>
</gene>
<evidence type="ECO:0000313" key="7">
    <source>
        <dbReference type="EMBL" id="RXJ74023.1"/>
    </source>
</evidence>
<protein>
    <submittedName>
        <fullName evidence="7">Chemotaxis protein</fullName>
    </submittedName>
</protein>
<comment type="similarity">
    <text evidence="3">Belongs to the methyl-accepting chemotaxis (MCP) protein family.</text>
</comment>
<proteinExistence type="inferred from homology"/>
<dbReference type="CDD" id="cd19410">
    <property type="entry name" value="HK9-like_sensor"/>
    <property type="match status" value="1"/>
</dbReference>
<dbReference type="OrthoDB" id="9795078at2"/>
<dbReference type="Proteomes" id="UP000290287">
    <property type="component" value="Unassembled WGS sequence"/>
</dbReference>
<dbReference type="InterPro" id="IPR004090">
    <property type="entry name" value="Chemotax_Me-accpt_rcpt"/>
</dbReference>
<keyword evidence="5" id="KW-0812">Transmembrane</keyword>
<keyword evidence="5" id="KW-0472">Membrane</keyword>
<dbReference type="PANTHER" id="PTHR43531">
    <property type="entry name" value="PROTEIN ICFG"/>
    <property type="match status" value="1"/>
</dbReference>
<dbReference type="InterPro" id="IPR004089">
    <property type="entry name" value="MCPsignal_dom"/>
</dbReference>
<feature type="domain" description="Methyl-accepting transducer" evidence="6">
    <location>
        <begin position="297"/>
        <end position="526"/>
    </location>
</feature>
<keyword evidence="5" id="KW-1133">Transmembrane helix</keyword>
<evidence type="ECO:0000256" key="5">
    <source>
        <dbReference type="SAM" id="Phobius"/>
    </source>
</evidence>
<dbReference type="Pfam" id="PF00015">
    <property type="entry name" value="MCPsignal"/>
    <property type="match status" value="1"/>
</dbReference>
<feature type="transmembrane region" description="Helical" evidence="5">
    <location>
        <begin position="237"/>
        <end position="257"/>
    </location>
</feature>
<dbReference type="PANTHER" id="PTHR43531:SF11">
    <property type="entry name" value="METHYL-ACCEPTING CHEMOTAXIS PROTEIN 3"/>
    <property type="match status" value="1"/>
</dbReference>
<dbReference type="Pfam" id="PF05227">
    <property type="entry name" value="CHASE3"/>
    <property type="match status" value="2"/>
</dbReference>
<dbReference type="AlphaFoldDB" id="A0A4Q0YTI5"/>
<evidence type="ECO:0000256" key="4">
    <source>
        <dbReference type="PROSITE-ProRule" id="PRU00284"/>
    </source>
</evidence>
<evidence type="ECO:0000313" key="8">
    <source>
        <dbReference type="Proteomes" id="UP000290287"/>
    </source>
</evidence>
<dbReference type="PRINTS" id="PR00260">
    <property type="entry name" value="CHEMTRNSDUCR"/>
</dbReference>
<sequence>MLTDIETTISDWLANSTNPAIALRREIGDAKTMNDMADVISEKKGKQYFDRVRSLLTKFIAVENDLLQKRETTFSNASSSNNTESLDLVMHTYQVIEITRQIEASTLNMETGMRGYLLAGKAEFLEPYEQGKSDFRTLTSNLKLKVADNPSQVALLGEIESLVSEWQLAVVNPQISLRREIGDSKTMDDVSDMVAEARGKTYFDKFRSQIDAFIDREQTLMTARQQEAQQTVANVNFVVMLGMIVAVSVSIPLAIILSNSITSPFQNIFKGLRKFSTAELNQLSRAFTSIVQKMSNSAYRVSNVASNINNVSQNLSMISNRQASSVEQTSASTEEISGMLKVNVDSAEESRNLSRQMGEQMDELDVAMEKIAESNEKISALVKIIDEIGAKTEIIDEIMFQTKLLSFNASVEAVRAGEHGRGFAVVAQEVGNLAKRSGEAASDIASIVKQSVGEAKTIAEENTHRVESGYSIVSATRCQSKSVFEGANKVFEASNEQARGIQEISNAVESINKATQHAASMADQPQHRVMSSLVRLKS</sequence>
<keyword evidence="2 4" id="KW-0807">Transducer</keyword>
<dbReference type="Gene3D" id="1.10.287.950">
    <property type="entry name" value="Methyl-accepting chemotaxis protein"/>
    <property type="match status" value="1"/>
</dbReference>
<dbReference type="InterPro" id="IPR051310">
    <property type="entry name" value="MCP_chemotaxis"/>
</dbReference>
<dbReference type="InterPro" id="IPR007891">
    <property type="entry name" value="CHASE3"/>
</dbReference>
<reference evidence="7 8" key="1">
    <citation type="submission" date="2017-10" db="EMBL/GenBank/DDBJ databases">
        <title>Nyctiphanis sp. nov., isolated from the stomach of the euphausiid Nyctiphanes simplex (Hansen, 1911) in the Gulf of California.</title>
        <authorList>
            <person name="Gomez-Gil B."/>
            <person name="Aguilar-Mendez M."/>
            <person name="Lopez-Cortes A."/>
            <person name="Gomez-Gutierrez J."/>
            <person name="Roque A."/>
            <person name="Lang E."/>
            <person name="Gonzalez-Castillo A."/>
        </authorList>
    </citation>
    <scope>NUCLEOTIDE SEQUENCE [LARGE SCALE GENOMIC DNA]</scope>
    <source>
        <strain evidence="7 8">CAIM 600</strain>
    </source>
</reference>
<dbReference type="GO" id="GO:0005886">
    <property type="term" value="C:plasma membrane"/>
    <property type="evidence" value="ECO:0007669"/>
    <property type="project" value="TreeGrafter"/>
</dbReference>